<evidence type="ECO:0000313" key="2">
    <source>
        <dbReference type="Proteomes" id="UP000016600"/>
    </source>
</evidence>
<name>U2MW89_9BACT</name>
<dbReference type="Proteomes" id="UP000016600">
    <property type="component" value="Unassembled WGS sequence"/>
</dbReference>
<organism evidence="1 2">
    <name type="scientific">Hoylesella pleuritidis F0068</name>
    <dbReference type="NCBI Taxonomy" id="1081904"/>
    <lineage>
        <taxon>Bacteria</taxon>
        <taxon>Pseudomonadati</taxon>
        <taxon>Bacteroidota</taxon>
        <taxon>Bacteroidia</taxon>
        <taxon>Bacteroidales</taxon>
        <taxon>Prevotellaceae</taxon>
        <taxon>Hoylesella</taxon>
    </lineage>
</organism>
<reference evidence="1 2" key="1">
    <citation type="submission" date="2013-08" db="EMBL/GenBank/DDBJ databases">
        <authorList>
            <person name="Durkin A.S."/>
            <person name="Haft D.R."/>
            <person name="McCorrison J."/>
            <person name="Torralba M."/>
            <person name="Gillis M."/>
            <person name="Haft D.H."/>
            <person name="Methe B."/>
            <person name="Sutton G."/>
            <person name="Nelson K.E."/>
        </authorList>
    </citation>
    <scope>NUCLEOTIDE SEQUENCE [LARGE SCALE GENOMIC DNA]</scope>
    <source>
        <strain evidence="1 2">F0068</strain>
    </source>
</reference>
<evidence type="ECO:0000313" key="1">
    <source>
        <dbReference type="EMBL" id="ERK03474.1"/>
    </source>
</evidence>
<gene>
    <name evidence="1" type="ORF">HMPREF1218_1901</name>
</gene>
<dbReference type="PATRIC" id="fig|1081904.3.peg.699"/>
<dbReference type="AlphaFoldDB" id="U2MW89"/>
<protein>
    <submittedName>
        <fullName evidence="1">Uncharacterized protein</fullName>
    </submittedName>
</protein>
<proteinExistence type="predicted"/>
<accession>U2MW89</accession>
<keyword evidence="2" id="KW-1185">Reference proteome</keyword>
<sequence length="130" mass="15250">MHKHLYKGGMWFLKRSNIPNFNKNEYGGKSLLNTCPNPWVESYPAWHKIPAQGRPSDLDKYFFLPATGFCGDQTTNYEFRTLTSGYYGAYWSSNSRTNTQSFLLHFLNTTVGIDSDDRYWSYIQESTWFK</sequence>
<dbReference type="EMBL" id="AWET01000009">
    <property type="protein sequence ID" value="ERK03474.1"/>
    <property type="molecule type" value="Genomic_DNA"/>
</dbReference>
<comment type="caution">
    <text evidence="1">The sequence shown here is derived from an EMBL/GenBank/DDBJ whole genome shotgun (WGS) entry which is preliminary data.</text>
</comment>